<keyword evidence="4" id="KW-1185">Reference proteome</keyword>
<evidence type="ECO:0000259" key="2">
    <source>
        <dbReference type="Pfam" id="PF10263"/>
    </source>
</evidence>
<dbReference type="Pfam" id="PF10263">
    <property type="entry name" value="SprT-like"/>
    <property type="match status" value="1"/>
</dbReference>
<dbReference type="RefSeq" id="XP_005768151.1">
    <property type="nucleotide sequence ID" value="XM_005768094.1"/>
</dbReference>
<evidence type="ECO:0000313" key="3">
    <source>
        <dbReference type="EnsemblProtists" id="EOD15722"/>
    </source>
</evidence>
<feature type="domain" description="SprT-like" evidence="2">
    <location>
        <begin position="63"/>
        <end position="143"/>
    </location>
</feature>
<dbReference type="PaxDb" id="2903-EOD15722"/>
<evidence type="ECO:0000256" key="1">
    <source>
        <dbReference type="SAM" id="MobiDB-lite"/>
    </source>
</evidence>
<dbReference type="AlphaFoldDB" id="A0A0D3IWT7"/>
<feature type="compositionally biased region" description="Basic and acidic residues" evidence="1">
    <location>
        <begin position="189"/>
        <end position="199"/>
    </location>
</feature>
<feature type="compositionally biased region" description="Basic residues" evidence="1">
    <location>
        <begin position="1"/>
        <end position="10"/>
    </location>
</feature>
<protein>
    <recommendedName>
        <fullName evidence="2">SprT-like domain-containing protein</fullName>
    </recommendedName>
</protein>
<proteinExistence type="predicted"/>
<reference evidence="4" key="1">
    <citation type="journal article" date="2013" name="Nature">
        <title>Pan genome of the phytoplankton Emiliania underpins its global distribution.</title>
        <authorList>
            <person name="Read B.A."/>
            <person name="Kegel J."/>
            <person name="Klute M.J."/>
            <person name="Kuo A."/>
            <person name="Lefebvre S.C."/>
            <person name="Maumus F."/>
            <person name="Mayer C."/>
            <person name="Miller J."/>
            <person name="Monier A."/>
            <person name="Salamov A."/>
            <person name="Young J."/>
            <person name="Aguilar M."/>
            <person name="Claverie J.M."/>
            <person name="Frickenhaus S."/>
            <person name="Gonzalez K."/>
            <person name="Herman E.K."/>
            <person name="Lin Y.C."/>
            <person name="Napier J."/>
            <person name="Ogata H."/>
            <person name="Sarno A.F."/>
            <person name="Shmutz J."/>
            <person name="Schroeder D."/>
            <person name="de Vargas C."/>
            <person name="Verret F."/>
            <person name="von Dassow P."/>
            <person name="Valentin K."/>
            <person name="Van de Peer Y."/>
            <person name="Wheeler G."/>
            <person name="Dacks J.B."/>
            <person name="Delwiche C.F."/>
            <person name="Dyhrman S.T."/>
            <person name="Glockner G."/>
            <person name="John U."/>
            <person name="Richards T."/>
            <person name="Worden A.Z."/>
            <person name="Zhang X."/>
            <person name="Grigoriev I.V."/>
            <person name="Allen A.E."/>
            <person name="Bidle K."/>
            <person name="Borodovsky M."/>
            <person name="Bowler C."/>
            <person name="Brownlee C."/>
            <person name="Cock J.M."/>
            <person name="Elias M."/>
            <person name="Gladyshev V.N."/>
            <person name="Groth M."/>
            <person name="Guda C."/>
            <person name="Hadaegh A."/>
            <person name="Iglesias-Rodriguez M.D."/>
            <person name="Jenkins J."/>
            <person name="Jones B.M."/>
            <person name="Lawson T."/>
            <person name="Leese F."/>
            <person name="Lindquist E."/>
            <person name="Lobanov A."/>
            <person name="Lomsadze A."/>
            <person name="Malik S.B."/>
            <person name="Marsh M.E."/>
            <person name="Mackinder L."/>
            <person name="Mock T."/>
            <person name="Mueller-Roeber B."/>
            <person name="Pagarete A."/>
            <person name="Parker M."/>
            <person name="Probert I."/>
            <person name="Quesneville H."/>
            <person name="Raines C."/>
            <person name="Rensing S.A."/>
            <person name="Riano-Pachon D.M."/>
            <person name="Richier S."/>
            <person name="Rokitta S."/>
            <person name="Shiraiwa Y."/>
            <person name="Soanes D.M."/>
            <person name="van der Giezen M."/>
            <person name="Wahlund T.M."/>
            <person name="Williams B."/>
            <person name="Wilson W."/>
            <person name="Wolfe G."/>
            <person name="Wurch L.L."/>
        </authorList>
    </citation>
    <scope>NUCLEOTIDE SEQUENCE</scope>
</reference>
<reference evidence="3" key="2">
    <citation type="submission" date="2024-10" db="UniProtKB">
        <authorList>
            <consortium name="EnsemblProtists"/>
        </authorList>
    </citation>
    <scope>IDENTIFICATION</scope>
</reference>
<feature type="region of interest" description="Disordered" evidence="1">
    <location>
        <begin position="1"/>
        <end position="36"/>
    </location>
</feature>
<evidence type="ECO:0000313" key="4">
    <source>
        <dbReference type="Proteomes" id="UP000013827"/>
    </source>
</evidence>
<feature type="region of interest" description="Disordered" evidence="1">
    <location>
        <begin position="155"/>
        <end position="199"/>
    </location>
</feature>
<dbReference type="InterPro" id="IPR006640">
    <property type="entry name" value="SprT-like_domain"/>
</dbReference>
<dbReference type="EnsemblProtists" id="EOD15722">
    <property type="protein sequence ID" value="EOD15722"/>
    <property type="gene ID" value="EMIHUDRAFT_356381"/>
</dbReference>
<accession>A0A0D3IWT7</accession>
<sequence>MSLHGKKRRIVVSSSDEDDEGPAAAPKQRKRRSEPATAAEILRAAEACKRDVLAAFPEYKPALRGVAIEVSSRMQTSGAKTIFNAETLRPRCVRISSQVFGERENLETALSDVVRHELAHAIAGREAAHGKEWRRVCRRIGGSAALYHTLSCQGCQGDDQEPPQRGRAQTPAATAQPRARARGSGKRSAGADRDARWRSASDSLISRLIRF</sequence>
<dbReference type="GO" id="GO:0006950">
    <property type="term" value="P:response to stress"/>
    <property type="evidence" value="ECO:0007669"/>
    <property type="project" value="UniProtKB-ARBA"/>
</dbReference>
<dbReference type="HOGENOM" id="CLU_1306856_0_0_1"/>
<feature type="compositionally biased region" description="Low complexity" evidence="1">
    <location>
        <begin position="165"/>
        <end position="178"/>
    </location>
</feature>
<dbReference type="KEGG" id="ehx:EMIHUDRAFT_356381"/>
<organism evidence="3 4">
    <name type="scientific">Emiliania huxleyi (strain CCMP1516)</name>
    <dbReference type="NCBI Taxonomy" id="280463"/>
    <lineage>
        <taxon>Eukaryota</taxon>
        <taxon>Haptista</taxon>
        <taxon>Haptophyta</taxon>
        <taxon>Prymnesiophyceae</taxon>
        <taxon>Isochrysidales</taxon>
        <taxon>Noelaerhabdaceae</taxon>
        <taxon>Emiliania</taxon>
    </lineage>
</organism>
<name>A0A0D3IWT7_EMIH1</name>
<dbReference type="Proteomes" id="UP000013827">
    <property type="component" value="Unassembled WGS sequence"/>
</dbReference>
<dbReference type="GeneID" id="17261762"/>